<dbReference type="SUPFAM" id="SSF81321">
    <property type="entry name" value="Family A G protein-coupled receptor-like"/>
    <property type="match status" value="1"/>
</dbReference>
<dbReference type="GO" id="GO:0016020">
    <property type="term" value="C:membrane"/>
    <property type="evidence" value="ECO:0007669"/>
    <property type="project" value="UniProtKB-SubCell"/>
</dbReference>
<organism evidence="7 8">
    <name type="scientific">Megaselia scalaris</name>
    <name type="common">Humpbacked fly</name>
    <name type="synonym">Phora scalaris</name>
    <dbReference type="NCBI Taxonomy" id="36166"/>
    <lineage>
        <taxon>Eukaryota</taxon>
        <taxon>Metazoa</taxon>
        <taxon>Ecdysozoa</taxon>
        <taxon>Arthropoda</taxon>
        <taxon>Hexapoda</taxon>
        <taxon>Insecta</taxon>
        <taxon>Pterygota</taxon>
        <taxon>Neoptera</taxon>
        <taxon>Endopterygota</taxon>
        <taxon>Diptera</taxon>
        <taxon>Brachycera</taxon>
        <taxon>Muscomorpha</taxon>
        <taxon>Platypezoidea</taxon>
        <taxon>Phoridae</taxon>
        <taxon>Megaseliini</taxon>
        <taxon>Megaselia</taxon>
    </lineage>
</organism>
<accession>T1GNI6</accession>
<dbReference type="InterPro" id="IPR019427">
    <property type="entry name" value="7TM_GPCR_serpentine_rcpt_Srw"/>
</dbReference>
<feature type="transmembrane region" description="Helical" evidence="5">
    <location>
        <begin position="81"/>
        <end position="110"/>
    </location>
</feature>
<dbReference type="AlphaFoldDB" id="T1GNI6"/>
<dbReference type="HOGENOM" id="CLU_1070749_0_0_1"/>
<feature type="transmembrane region" description="Helical" evidence="5">
    <location>
        <begin position="142"/>
        <end position="166"/>
    </location>
</feature>
<dbReference type="Proteomes" id="UP000015102">
    <property type="component" value="Unassembled WGS sequence"/>
</dbReference>
<proteinExistence type="predicted"/>
<evidence type="ECO:0000256" key="3">
    <source>
        <dbReference type="ARBA" id="ARBA00022989"/>
    </source>
</evidence>
<dbReference type="PANTHER" id="PTHR47023:SF1">
    <property type="entry name" value="SEX PEPTIDE RECEPTOR"/>
    <property type="match status" value="1"/>
</dbReference>
<sequence>MYDKYTNKYIFVCHAPMARTWCTMQRVKRCTFCILVAAFLHQVPRILDQKYNIIQIPWENSTAEVCHVETSSWVFDFGVDIYYMIFFMFRIFFVHLIPCALLVTLNLLLFRAMKKAQDRRKKLLHDRNKDCSKTRDANCTTLMLIVVVTVFLIVEIPIAVITSLHVMSSMGYLSFLAIQSTLRYTVECPGSSGLHLKSFSSRIQVQLVKNTPWSMVLEPVPMKQYYSMFGSQQFLFVVLTSNFGTQIHDLDAMMALDGDA</sequence>
<evidence type="ECO:0000256" key="5">
    <source>
        <dbReference type="SAM" id="Phobius"/>
    </source>
</evidence>
<keyword evidence="3 5" id="KW-1133">Transmembrane helix</keyword>
<keyword evidence="2 5" id="KW-0812">Transmembrane</keyword>
<evidence type="ECO:0000256" key="4">
    <source>
        <dbReference type="ARBA" id="ARBA00023136"/>
    </source>
</evidence>
<name>T1GNI6_MEGSC</name>
<dbReference type="Pfam" id="PF10324">
    <property type="entry name" value="7TM_GPCR_Srw"/>
    <property type="match status" value="1"/>
</dbReference>
<keyword evidence="4 5" id="KW-0472">Membrane</keyword>
<comment type="subcellular location">
    <subcellularLocation>
        <location evidence="1">Membrane</location>
    </subcellularLocation>
</comment>
<dbReference type="Gene3D" id="1.20.1070.10">
    <property type="entry name" value="Rhodopsin 7-helix transmembrane proteins"/>
    <property type="match status" value="1"/>
</dbReference>
<evidence type="ECO:0000259" key="6">
    <source>
        <dbReference type="PROSITE" id="PS50262"/>
    </source>
</evidence>
<protein>
    <recommendedName>
        <fullName evidence="6">G-protein coupled receptors family 1 profile domain-containing protein</fullName>
    </recommendedName>
</protein>
<dbReference type="PROSITE" id="PS50262">
    <property type="entry name" value="G_PROTEIN_RECEP_F1_2"/>
    <property type="match status" value="1"/>
</dbReference>
<dbReference type="InterPro" id="IPR053071">
    <property type="entry name" value="GPCR1-related_rcpt"/>
</dbReference>
<feature type="domain" description="G-protein coupled receptors family 1 profile" evidence="6">
    <location>
        <begin position="1"/>
        <end position="161"/>
    </location>
</feature>
<evidence type="ECO:0000256" key="2">
    <source>
        <dbReference type="ARBA" id="ARBA00022692"/>
    </source>
</evidence>
<dbReference type="EMBL" id="CAQQ02165286">
    <property type="status" value="NOT_ANNOTATED_CDS"/>
    <property type="molecule type" value="Genomic_DNA"/>
</dbReference>
<dbReference type="InterPro" id="IPR017452">
    <property type="entry name" value="GPCR_Rhodpsn_7TM"/>
</dbReference>
<evidence type="ECO:0000313" key="8">
    <source>
        <dbReference type="Proteomes" id="UP000015102"/>
    </source>
</evidence>
<reference evidence="8" key="1">
    <citation type="submission" date="2013-02" db="EMBL/GenBank/DDBJ databases">
        <authorList>
            <person name="Hughes D."/>
        </authorList>
    </citation>
    <scope>NUCLEOTIDE SEQUENCE</scope>
    <source>
        <strain>Durham</strain>
        <strain evidence="8">NC isolate 2 -- Noor lab</strain>
    </source>
</reference>
<dbReference type="GO" id="GO:0008528">
    <property type="term" value="F:G protein-coupled peptide receptor activity"/>
    <property type="evidence" value="ECO:0007669"/>
    <property type="project" value="InterPro"/>
</dbReference>
<evidence type="ECO:0000256" key="1">
    <source>
        <dbReference type="ARBA" id="ARBA00004370"/>
    </source>
</evidence>
<evidence type="ECO:0000313" key="7">
    <source>
        <dbReference type="EnsemblMetazoa" id="MESCA005140-PA"/>
    </source>
</evidence>
<reference evidence="7" key="2">
    <citation type="submission" date="2015-06" db="UniProtKB">
        <authorList>
            <consortium name="EnsemblMetazoa"/>
        </authorList>
    </citation>
    <scope>IDENTIFICATION</scope>
</reference>
<dbReference type="STRING" id="36166.T1GNI6"/>
<dbReference type="EnsemblMetazoa" id="MESCA005140-RA">
    <property type="protein sequence ID" value="MESCA005140-PA"/>
    <property type="gene ID" value="MESCA005140"/>
</dbReference>
<dbReference type="PANTHER" id="PTHR47023">
    <property type="entry name" value="SEX PEPTIDE RECEPTOR"/>
    <property type="match status" value="1"/>
</dbReference>
<keyword evidence="8" id="KW-1185">Reference proteome</keyword>